<gene>
    <name evidence="2" type="ORF">ARMGADRAFT_1033097</name>
</gene>
<evidence type="ECO:0000313" key="3">
    <source>
        <dbReference type="Proteomes" id="UP000217790"/>
    </source>
</evidence>
<dbReference type="InParanoid" id="A0A2H3D2N1"/>
<dbReference type="EMBL" id="KZ293668">
    <property type="protein sequence ID" value="PBK89539.1"/>
    <property type="molecule type" value="Genomic_DNA"/>
</dbReference>
<feature type="compositionally biased region" description="Basic and acidic residues" evidence="1">
    <location>
        <begin position="141"/>
        <end position="156"/>
    </location>
</feature>
<keyword evidence="3" id="KW-1185">Reference proteome</keyword>
<evidence type="ECO:0000256" key="1">
    <source>
        <dbReference type="SAM" id="MobiDB-lite"/>
    </source>
</evidence>
<evidence type="ECO:0000313" key="2">
    <source>
        <dbReference type="EMBL" id="PBK89539.1"/>
    </source>
</evidence>
<dbReference type="OrthoDB" id="3120807at2759"/>
<accession>A0A2H3D2N1</accession>
<organism evidence="2 3">
    <name type="scientific">Armillaria gallica</name>
    <name type="common">Bulbous honey fungus</name>
    <name type="synonym">Armillaria bulbosa</name>
    <dbReference type="NCBI Taxonomy" id="47427"/>
    <lineage>
        <taxon>Eukaryota</taxon>
        <taxon>Fungi</taxon>
        <taxon>Dikarya</taxon>
        <taxon>Basidiomycota</taxon>
        <taxon>Agaricomycotina</taxon>
        <taxon>Agaricomycetes</taxon>
        <taxon>Agaricomycetidae</taxon>
        <taxon>Agaricales</taxon>
        <taxon>Marasmiineae</taxon>
        <taxon>Physalacriaceae</taxon>
        <taxon>Armillaria</taxon>
    </lineage>
</organism>
<proteinExistence type="predicted"/>
<reference evidence="3" key="1">
    <citation type="journal article" date="2017" name="Nat. Ecol. Evol.">
        <title>Genome expansion and lineage-specific genetic innovations in the forest pathogenic fungi Armillaria.</title>
        <authorList>
            <person name="Sipos G."/>
            <person name="Prasanna A.N."/>
            <person name="Walter M.C."/>
            <person name="O'Connor E."/>
            <person name="Balint B."/>
            <person name="Krizsan K."/>
            <person name="Kiss B."/>
            <person name="Hess J."/>
            <person name="Varga T."/>
            <person name="Slot J."/>
            <person name="Riley R."/>
            <person name="Boka B."/>
            <person name="Rigling D."/>
            <person name="Barry K."/>
            <person name="Lee J."/>
            <person name="Mihaltcheva S."/>
            <person name="LaButti K."/>
            <person name="Lipzen A."/>
            <person name="Waldron R."/>
            <person name="Moloney N.M."/>
            <person name="Sperisen C."/>
            <person name="Kredics L."/>
            <person name="Vagvoelgyi C."/>
            <person name="Patrignani A."/>
            <person name="Fitzpatrick D."/>
            <person name="Nagy I."/>
            <person name="Doyle S."/>
            <person name="Anderson J.B."/>
            <person name="Grigoriev I.V."/>
            <person name="Gueldener U."/>
            <person name="Muensterkoetter M."/>
            <person name="Nagy L.G."/>
        </authorList>
    </citation>
    <scope>NUCLEOTIDE SEQUENCE [LARGE SCALE GENOMIC DNA]</scope>
    <source>
        <strain evidence="3">Ar21-2</strain>
    </source>
</reference>
<feature type="compositionally biased region" description="Basic and acidic residues" evidence="1">
    <location>
        <begin position="169"/>
        <end position="182"/>
    </location>
</feature>
<name>A0A2H3D2N1_ARMGA</name>
<dbReference type="Proteomes" id="UP000217790">
    <property type="component" value="Unassembled WGS sequence"/>
</dbReference>
<dbReference type="AlphaFoldDB" id="A0A2H3D2N1"/>
<sequence length="182" mass="20533">MTSGDEVISTYLFIGTWRLGSVIDAFEEQQKSSRKYRRSNTPLLAGKISCTTSETKEILKMRGTCRYRDIRVAAANLNADVVERIGWLLALELSRGKILACERVNERNRTWKNGRELTVVAPELDGVFIVEVKVKKEINEQSRKGNDGGHETKPIEMEEIDEEAYDGGKPAEDVLDNEKTVV</sequence>
<feature type="region of interest" description="Disordered" evidence="1">
    <location>
        <begin position="141"/>
        <end position="182"/>
    </location>
</feature>
<protein>
    <submittedName>
        <fullName evidence="2">Uncharacterized protein</fullName>
    </submittedName>
</protein>